<sequence length="142" mass="16088">MSDVVHVINSLHFAVSRQNNWDCAVLWSSPENCIDQWQDPDFSNQLIARFRMQIEQIRIQGDVVLVLSLHDGTSGKLGKMIEYSLEQVLFPEVSKSSLQLTCAFVFDSYAHTINQAPLKNMVLWCPSVLSPSDFSNDPCNLQ</sequence>
<dbReference type="STRING" id="1882918.BCY86_08855"/>
<evidence type="ECO:0000313" key="1">
    <source>
        <dbReference type="EMBL" id="APS00773.1"/>
    </source>
</evidence>
<dbReference type="Proteomes" id="UP000185544">
    <property type="component" value="Chromosome"/>
</dbReference>
<accession>A0A1L6MZ05</accession>
<protein>
    <submittedName>
        <fullName evidence="1">Uncharacterized protein</fullName>
    </submittedName>
</protein>
<proteinExistence type="predicted"/>
<dbReference type="EMBL" id="CP016908">
    <property type="protein sequence ID" value="APS00773.1"/>
    <property type="molecule type" value="Genomic_DNA"/>
</dbReference>
<keyword evidence="2" id="KW-1185">Reference proteome</keyword>
<organism evidence="1 2">
    <name type="scientific">Pajaroellobacter abortibovis</name>
    <dbReference type="NCBI Taxonomy" id="1882918"/>
    <lineage>
        <taxon>Bacteria</taxon>
        <taxon>Pseudomonadati</taxon>
        <taxon>Myxococcota</taxon>
        <taxon>Polyangia</taxon>
        <taxon>Polyangiales</taxon>
        <taxon>Polyangiaceae</taxon>
    </lineage>
</organism>
<reference evidence="1 2" key="1">
    <citation type="submission" date="2016-08" db="EMBL/GenBank/DDBJ databases">
        <title>Identification and validation of antigenic proteins from Pajaroellobacter abortibovis using de-novo genome sequence assembly and reverse vaccinology.</title>
        <authorList>
            <person name="Welly B.T."/>
            <person name="Miller M.R."/>
            <person name="Stott J.L."/>
            <person name="Blanchard M.T."/>
            <person name="Islas-Trejo A.D."/>
            <person name="O'Rourke S.M."/>
            <person name="Young A.E."/>
            <person name="Medrano J.F."/>
            <person name="Van Eenennaam A.L."/>
        </authorList>
    </citation>
    <scope>NUCLEOTIDE SEQUENCE [LARGE SCALE GENOMIC DNA]</scope>
    <source>
        <strain evidence="1 2">BTF92-0548A/99-0131</strain>
    </source>
</reference>
<evidence type="ECO:0000313" key="2">
    <source>
        <dbReference type="Proteomes" id="UP000185544"/>
    </source>
</evidence>
<gene>
    <name evidence="1" type="ORF">BCY86_08855</name>
</gene>
<dbReference type="KEGG" id="pabo:BCY86_08855"/>
<dbReference type="AlphaFoldDB" id="A0A1L6MZ05"/>
<name>A0A1L6MZ05_9BACT</name>